<dbReference type="PANTHER" id="PTHR10061:SF0">
    <property type="entry name" value="S-FORMYLGLUTATHIONE HYDROLASE"/>
    <property type="match status" value="1"/>
</dbReference>
<dbReference type="NCBIfam" id="TIGR02821">
    <property type="entry name" value="fghA_ester_D"/>
    <property type="match status" value="1"/>
</dbReference>
<comment type="function">
    <text evidence="7">Serine hydrolase involved in the detoxification of formaldehyde.</text>
</comment>
<evidence type="ECO:0000256" key="1">
    <source>
        <dbReference type="ARBA" id="ARBA00005622"/>
    </source>
</evidence>
<evidence type="ECO:0000256" key="2">
    <source>
        <dbReference type="ARBA" id="ARBA00012479"/>
    </source>
</evidence>
<dbReference type="Gene3D" id="3.40.50.1820">
    <property type="entry name" value="alpha/beta hydrolase"/>
    <property type="match status" value="1"/>
</dbReference>
<comment type="catalytic activity">
    <reaction evidence="7">
        <text>S-formylglutathione + H2O = formate + glutathione + H(+)</text>
        <dbReference type="Rhea" id="RHEA:14961"/>
        <dbReference type="ChEBI" id="CHEBI:15377"/>
        <dbReference type="ChEBI" id="CHEBI:15378"/>
        <dbReference type="ChEBI" id="CHEBI:15740"/>
        <dbReference type="ChEBI" id="CHEBI:57688"/>
        <dbReference type="ChEBI" id="CHEBI:57925"/>
        <dbReference type="EC" id="3.1.2.12"/>
    </reaction>
</comment>
<dbReference type="Pfam" id="PF00756">
    <property type="entry name" value="Esterase"/>
    <property type="match status" value="1"/>
</dbReference>
<feature type="active site" description="Charge relay system" evidence="6">
    <location>
        <position position="148"/>
    </location>
</feature>
<dbReference type="InterPro" id="IPR000801">
    <property type="entry name" value="Esterase-like"/>
</dbReference>
<keyword evidence="4 7" id="KW-0719">Serine esterase</keyword>
<dbReference type="GO" id="GO:0018738">
    <property type="term" value="F:S-formylglutathione hydrolase activity"/>
    <property type="evidence" value="ECO:0007669"/>
    <property type="project" value="UniProtKB-EC"/>
</dbReference>
<name>A0A061RHM4_9CHLO</name>
<comment type="similarity">
    <text evidence="1 7">Belongs to the esterase D family.</text>
</comment>
<protein>
    <recommendedName>
        <fullName evidence="3 7">S-formylglutathione hydrolase</fullName>
        <ecNumber evidence="2 7">3.1.2.12</ecNumber>
    </recommendedName>
</protein>
<dbReference type="SUPFAM" id="SSF53474">
    <property type="entry name" value="alpha/beta-Hydrolases"/>
    <property type="match status" value="1"/>
</dbReference>
<reference evidence="8" key="1">
    <citation type="submission" date="2014-05" db="EMBL/GenBank/DDBJ databases">
        <title>The transcriptome of the halophilic microalga Tetraselmis sp. GSL018 isolated from the Great Salt Lake, Utah.</title>
        <authorList>
            <person name="Jinkerson R.E."/>
            <person name="D'Adamo S."/>
            <person name="Posewitz M.C."/>
        </authorList>
    </citation>
    <scope>NUCLEOTIDE SEQUENCE</scope>
    <source>
        <strain evidence="8">GSL018</strain>
    </source>
</reference>
<dbReference type="PANTHER" id="PTHR10061">
    <property type="entry name" value="S-FORMYLGLUTATHIONE HYDROLASE"/>
    <property type="match status" value="1"/>
</dbReference>
<dbReference type="GO" id="GO:0052689">
    <property type="term" value="F:carboxylic ester hydrolase activity"/>
    <property type="evidence" value="ECO:0007669"/>
    <property type="project" value="UniProtKB-KW"/>
</dbReference>
<proteinExistence type="inferred from homology"/>
<feature type="active site" description="Charge relay system" evidence="6">
    <location>
        <position position="257"/>
    </location>
</feature>
<dbReference type="EMBL" id="GBEZ01015930">
    <property type="protein sequence ID" value="JAC70274.1"/>
    <property type="molecule type" value="Transcribed_RNA"/>
</dbReference>
<dbReference type="InterPro" id="IPR014186">
    <property type="entry name" value="S-formylglutathione_hydrol"/>
</dbReference>
<evidence type="ECO:0000256" key="4">
    <source>
        <dbReference type="ARBA" id="ARBA00022487"/>
    </source>
</evidence>
<dbReference type="AlphaFoldDB" id="A0A061RHM4"/>
<dbReference type="InterPro" id="IPR029058">
    <property type="entry name" value="AB_hydrolase_fold"/>
</dbReference>
<evidence type="ECO:0000313" key="8">
    <source>
        <dbReference type="EMBL" id="JAC70274.1"/>
    </source>
</evidence>
<gene>
    <name evidence="8" type="primary">ESD</name>
    <name evidence="9" type="ORF">TSPGSL018_10835</name>
    <name evidence="8" type="ORF">TSPGSL018_4524</name>
</gene>
<organism evidence="8">
    <name type="scientific">Tetraselmis sp. GSL018</name>
    <dbReference type="NCBI Taxonomy" id="582737"/>
    <lineage>
        <taxon>Eukaryota</taxon>
        <taxon>Viridiplantae</taxon>
        <taxon>Chlorophyta</taxon>
        <taxon>core chlorophytes</taxon>
        <taxon>Chlorodendrophyceae</taxon>
        <taxon>Chlorodendrales</taxon>
        <taxon>Chlorodendraceae</taxon>
        <taxon>Tetraselmis</taxon>
    </lineage>
</organism>
<evidence type="ECO:0000313" key="9">
    <source>
        <dbReference type="EMBL" id="JAC80194.1"/>
    </source>
</evidence>
<comment type="subcellular location">
    <subcellularLocation>
        <location evidence="7">Cytoplasm</location>
    </subcellularLocation>
</comment>
<evidence type="ECO:0000256" key="6">
    <source>
        <dbReference type="PIRSR" id="PIRSR614186-1"/>
    </source>
</evidence>
<sequence length="279" mass="30695">MKAEELKSNKMYGGFNKRFRHDSSVCGCPMVFTVFFPPEAAAKKVPVLYYLSGLTCTDENVIQKSGIQKKAAELGVAVVAPDTSPRGLNVEGEDDSYDFGTGAGFYLNATQEKWRNWRMYDYITQELPSVLAGLPGLDTTKAGIMGHSMGGHGALTIFLKNPGKYKSLSALSPICNPMAVPWGEKAFTGYLGPDKEAWKSYDATELVKASSGPFVPTLIDIGTQDDFMHQLSPHTFAAAALQKAMPLTIRMQEGYDHSYFFIQTFIDDHVAHHARLLYA</sequence>
<evidence type="ECO:0000256" key="7">
    <source>
        <dbReference type="RuleBase" id="RU363068"/>
    </source>
</evidence>
<dbReference type="GO" id="GO:0005829">
    <property type="term" value="C:cytosol"/>
    <property type="evidence" value="ECO:0007669"/>
    <property type="project" value="TreeGrafter"/>
</dbReference>
<evidence type="ECO:0000256" key="3">
    <source>
        <dbReference type="ARBA" id="ARBA00016774"/>
    </source>
</evidence>
<dbReference type="EMBL" id="GBEZ01005076">
    <property type="protein sequence ID" value="JAC80194.1"/>
    <property type="molecule type" value="Transcribed_RNA"/>
</dbReference>
<dbReference type="EC" id="3.1.2.12" evidence="2 7"/>
<accession>A0A061RHM4</accession>
<keyword evidence="5 7" id="KW-0378">Hydrolase</keyword>
<dbReference type="GO" id="GO:0046294">
    <property type="term" value="P:formaldehyde catabolic process"/>
    <property type="evidence" value="ECO:0007669"/>
    <property type="project" value="InterPro"/>
</dbReference>
<keyword evidence="7" id="KW-0963">Cytoplasm</keyword>
<dbReference type="FunFam" id="3.40.50.1820:FF:000002">
    <property type="entry name" value="S-formylglutathione hydrolase"/>
    <property type="match status" value="1"/>
</dbReference>
<evidence type="ECO:0000256" key="5">
    <source>
        <dbReference type="ARBA" id="ARBA00022801"/>
    </source>
</evidence>
<feature type="active site" description="Charge relay system" evidence="6">
    <location>
        <position position="225"/>
    </location>
</feature>